<protein>
    <recommendedName>
        <fullName evidence="5">Lytic polysaccharide monooxygenase</fullName>
    </recommendedName>
</protein>
<evidence type="ECO:0000256" key="1">
    <source>
        <dbReference type="SAM" id="MobiDB-lite"/>
    </source>
</evidence>
<dbReference type="Gene3D" id="2.70.50.70">
    <property type="match status" value="1"/>
</dbReference>
<keyword evidence="2" id="KW-0732">Signal</keyword>
<comment type="caution">
    <text evidence="3">The sequence shown here is derived from an EMBL/GenBank/DDBJ whole genome shotgun (WGS) entry which is preliminary data.</text>
</comment>
<dbReference type="RefSeq" id="XP_052947355.1">
    <property type="nucleotide sequence ID" value="XM_053088496.1"/>
</dbReference>
<dbReference type="PANTHER" id="PTHR36182">
    <property type="entry name" value="PROTEIN, PUTATIVE (AFU_ORTHOLOGUE AFUA_6G10930)-RELATED"/>
    <property type="match status" value="1"/>
</dbReference>
<sequence>MKSSTVLSLFAFAGVALAHLQMQNPYPIKSQQNPAVSNDDKDYSYTAPLVANGLPYPCKGYLGAAPSLLTPQKSWPAGTTQSFTIAPPGAVHGGGSCQLSLSYDMGKTWNVIFSYIGGCMAEDLTNSFVIPKAAPSGEAVFSWTWFNRLGNREMYQNCAIVTITNGGSGLNSRDFPAPFVANAGSVNTCSTVEGQDVVFPNPGATVKYSGDYRGTTPASGRGVTGSNCVHPGGADGAGTKGGSGGGSGGGGGGNAVSDAKNLAASPTPSPSAAAASAPASSTSTSTSVRPASSSADVKAPGAVAPAPVASTSTSTVAAAAQTSKVRTCRRRRSNGTTIARSVNPISADLKAHRERRGRRHTGWGARRMDPESRSGRVAAMAAERPVYADKV</sequence>
<feature type="signal peptide" evidence="2">
    <location>
        <begin position="1"/>
        <end position="18"/>
    </location>
</feature>
<evidence type="ECO:0008006" key="5">
    <source>
        <dbReference type="Google" id="ProtNLM"/>
    </source>
</evidence>
<accession>A0AA38HC43</accession>
<feature type="compositionally biased region" description="Low complexity" evidence="1">
    <location>
        <begin position="263"/>
        <end position="320"/>
    </location>
</feature>
<feature type="compositionally biased region" description="Basic residues" evidence="1">
    <location>
        <begin position="352"/>
        <end position="361"/>
    </location>
</feature>
<keyword evidence="4" id="KW-1185">Reference proteome</keyword>
<dbReference type="EMBL" id="JAKWFO010000004">
    <property type="protein sequence ID" value="KAI9637578.1"/>
    <property type="molecule type" value="Genomic_DNA"/>
</dbReference>
<feature type="region of interest" description="Disordered" evidence="1">
    <location>
        <begin position="351"/>
        <end position="391"/>
    </location>
</feature>
<proteinExistence type="predicted"/>
<dbReference type="PANTHER" id="PTHR36182:SF1">
    <property type="entry name" value="PROTEIN, PUTATIVE (AFU_ORTHOLOGUE AFUA_6G10930)-RELATED"/>
    <property type="match status" value="1"/>
</dbReference>
<feature type="chain" id="PRO_5041320262" description="Lytic polysaccharide monooxygenase" evidence="2">
    <location>
        <begin position="19"/>
        <end position="391"/>
    </location>
</feature>
<evidence type="ECO:0000256" key="2">
    <source>
        <dbReference type="SAM" id="SignalP"/>
    </source>
</evidence>
<feature type="compositionally biased region" description="Gly residues" evidence="1">
    <location>
        <begin position="233"/>
        <end position="254"/>
    </location>
</feature>
<reference evidence="3" key="1">
    <citation type="journal article" date="2022" name="G3 (Bethesda)">
        <title>High quality genome of the basidiomycete yeast Dioszegia hungarica PDD-24b-2 isolated from cloud water.</title>
        <authorList>
            <person name="Jarrige D."/>
            <person name="Haridas S."/>
            <person name="Bleykasten-Grosshans C."/>
            <person name="Joly M."/>
            <person name="Nadalig T."/>
            <person name="Sancelme M."/>
            <person name="Vuilleumier S."/>
            <person name="Grigoriev I.V."/>
            <person name="Amato P."/>
            <person name="Bringel F."/>
        </authorList>
    </citation>
    <scope>NUCLEOTIDE SEQUENCE</scope>
    <source>
        <strain evidence="3">PDD-24b-2</strain>
    </source>
</reference>
<evidence type="ECO:0000313" key="4">
    <source>
        <dbReference type="Proteomes" id="UP001164286"/>
    </source>
</evidence>
<dbReference type="GeneID" id="77727701"/>
<feature type="region of interest" description="Disordered" evidence="1">
    <location>
        <begin position="210"/>
        <end position="335"/>
    </location>
</feature>
<organism evidence="3 4">
    <name type="scientific">Dioszegia hungarica</name>
    <dbReference type="NCBI Taxonomy" id="4972"/>
    <lineage>
        <taxon>Eukaryota</taxon>
        <taxon>Fungi</taxon>
        <taxon>Dikarya</taxon>
        <taxon>Basidiomycota</taxon>
        <taxon>Agaricomycotina</taxon>
        <taxon>Tremellomycetes</taxon>
        <taxon>Tremellales</taxon>
        <taxon>Bulleribasidiaceae</taxon>
        <taxon>Dioszegia</taxon>
    </lineage>
</organism>
<evidence type="ECO:0000313" key="3">
    <source>
        <dbReference type="EMBL" id="KAI9637578.1"/>
    </source>
</evidence>
<gene>
    <name evidence="3" type="ORF">MKK02DRAFT_32393</name>
</gene>
<dbReference type="Proteomes" id="UP001164286">
    <property type="component" value="Unassembled WGS sequence"/>
</dbReference>
<name>A0AA38HC43_9TREE</name>
<dbReference type="AlphaFoldDB" id="A0AA38HC43"/>